<reference evidence="2" key="1">
    <citation type="submission" date="2018-04" db="EMBL/GenBank/DDBJ databases">
        <authorList>
            <person name="Lucker S."/>
            <person name="Sakoula D."/>
        </authorList>
    </citation>
    <scope>NUCLEOTIDE SEQUENCE [LARGE SCALE GENOMIC DNA]</scope>
</reference>
<dbReference type="Gene3D" id="3.10.129.10">
    <property type="entry name" value="Hotdog Thioesterase"/>
    <property type="match status" value="1"/>
</dbReference>
<proteinExistence type="predicted"/>
<organism evidence="1 2">
    <name type="scientific">Nitrospira lenta</name>
    <dbReference type="NCBI Taxonomy" id="1436998"/>
    <lineage>
        <taxon>Bacteria</taxon>
        <taxon>Pseudomonadati</taxon>
        <taxon>Nitrospirota</taxon>
        <taxon>Nitrospiria</taxon>
        <taxon>Nitrospirales</taxon>
        <taxon>Nitrospiraceae</taxon>
        <taxon>Nitrospira</taxon>
    </lineage>
</organism>
<gene>
    <name evidence="1" type="ORF">NITLEN_20425</name>
</gene>
<evidence type="ECO:0000313" key="2">
    <source>
        <dbReference type="Proteomes" id="UP000248168"/>
    </source>
</evidence>
<dbReference type="OrthoDB" id="9800188at2"/>
<name>A0A330L728_9BACT</name>
<dbReference type="EMBL" id="OUNR01000012">
    <property type="protein sequence ID" value="SPP64785.1"/>
    <property type="molecule type" value="Genomic_DNA"/>
</dbReference>
<keyword evidence="2" id="KW-1185">Reference proteome</keyword>
<dbReference type="InParanoid" id="A0A330L728"/>
<dbReference type="InterPro" id="IPR016776">
    <property type="entry name" value="ApeP-like_dehydratase"/>
</dbReference>
<evidence type="ECO:0000313" key="1">
    <source>
        <dbReference type="EMBL" id="SPP64785.1"/>
    </source>
</evidence>
<dbReference type="AlphaFoldDB" id="A0A330L728"/>
<sequence length="128" mass="14405">MRLLDTVEAWDETTIRCRTATHRDPNHPLRFRGRLSVAVGLEYAAQAMGVHVGLLDHDRKTEGRIGYVGSVRDVTFEVERLDDTAADLIVEATRLVEGDQSYMYRFTVLLDSRAIIEGRASIFIKAVA</sequence>
<accession>A0A330L728</accession>
<dbReference type="RefSeq" id="WP_121989118.1">
    <property type="nucleotide sequence ID" value="NZ_OUNR01000012.1"/>
</dbReference>
<dbReference type="InterPro" id="IPR029069">
    <property type="entry name" value="HotDog_dom_sf"/>
</dbReference>
<dbReference type="Pfam" id="PF22817">
    <property type="entry name" value="ApeP-like"/>
    <property type="match status" value="1"/>
</dbReference>
<protein>
    <submittedName>
        <fullName evidence="1">3-hydroxylacyl-(Acyl carrier protein) dehydratase-like protein</fullName>
    </submittedName>
</protein>
<dbReference type="SUPFAM" id="SSF54637">
    <property type="entry name" value="Thioesterase/thiol ester dehydrase-isomerase"/>
    <property type="match status" value="1"/>
</dbReference>
<dbReference type="Proteomes" id="UP000248168">
    <property type="component" value="Unassembled WGS sequence"/>
</dbReference>